<evidence type="ECO:0000256" key="1">
    <source>
        <dbReference type="SAM" id="Phobius"/>
    </source>
</evidence>
<dbReference type="AlphaFoldDB" id="A0A558RBG2"/>
<evidence type="ECO:0000313" key="2">
    <source>
        <dbReference type="EMBL" id="TVV76668.1"/>
    </source>
</evidence>
<proteinExistence type="predicted"/>
<organism evidence="2 3">
    <name type="scientific">Alterirhizorhabdus solaris</name>
    <dbReference type="NCBI Taxonomy" id="2529389"/>
    <lineage>
        <taxon>Bacteria</taxon>
        <taxon>Pseudomonadati</taxon>
        <taxon>Pseudomonadota</taxon>
        <taxon>Alphaproteobacteria</taxon>
        <taxon>Sphingomonadales</taxon>
        <taxon>Rhizorhabdaceae</taxon>
        <taxon>Alterirhizorhabdus</taxon>
    </lineage>
</organism>
<reference evidence="2 3" key="1">
    <citation type="submission" date="2019-07" db="EMBL/GenBank/DDBJ databases">
        <title>Sphingomonas solaris sp. nov., isolated from a solar panel from Boston, Massachusetts.</title>
        <authorList>
            <person name="Tanner K."/>
            <person name="Pascual J."/>
            <person name="Mancuso C."/>
            <person name="Pereto J."/>
            <person name="Khalil A."/>
            <person name="Vilanova C."/>
        </authorList>
    </citation>
    <scope>NUCLEOTIDE SEQUENCE [LARGE SCALE GENOMIC DNA]</scope>
    <source>
        <strain evidence="2 3">R4DWN</strain>
    </source>
</reference>
<sequence length="67" mass="7592">MRAISSLLGVAMVLMGGIWILQGFNIAFLDSFMADDKQWALWGALLALVGVGQIVWSNTRENYYRRR</sequence>
<name>A0A558RBG2_9SPHN</name>
<dbReference type="OrthoDB" id="8374816at2"/>
<protein>
    <submittedName>
        <fullName evidence="2">Uncharacterized protein</fullName>
    </submittedName>
</protein>
<keyword evidence="1" id="KW-0472">Membrane</keyword>
<evidence type="ECO:0000313" key="3">
    <source>
        <dbReference type="Proteomes" id="UP000318681"/>
    </source>
</evidence>
<keyword evidence="1" id="KW-0812">Transmembrane</keyword>
<feature type="transmembrane region" description="Helical" evidence="1">
    <location>
        <begin position="39"/>
        <end position="57"/>
    </location>
</feature>
<keyword evidence="3" id="KW-1185">Reference proteome</keyword>
<gene>
    <name evidence="2" type="ORF">FOY91_03550</name>
</gene>
<dbReference type="Proteomes" id="UP000318681">
    <property type="component" value="Unassembled WGS sequence"/>
</dbReference>
<keyword evidence="1" id="KW-1133">Transmembrane helix</keyword>
<dbReference type="EMBL" id="VNIM01000008">
    <property type="protein sequence ID" value="TVV76668.1"/>
    <property type="molecule type" value="Genomic_DNA"/>
</dbReference>
<accession>A0A558RBG2</accession>
<comment type="caution">
    <text evidence="2">The sequence shown here is derived from an EMBL/GenBank/DDBJ whole genome shotgun (WGS) entry which is preliminary data.</text>
</comment>